<reference evidence="1 2" key="1">
    <citation type="submission" date="2017-10" db="EMBL/GenBank/DDBJ databases">
        <title>Extensive intraspecific genome diversity in a model arbuscular mycorrhizal fungus.</title>
        <authorList>
            <person name="Chen E.C.H."/>
            <person name="Morin E."/>
            <person name="Baudet D."/>
            <person name="Noel J."/>
            <person name="Ndikumana S."/>
            <person name="Charron P."/>
            <person name="St-Onge C."/>
            <person name="Giorgi J."/>
            <person name="Grigoriev I.V."/>
            <person name="Roux C."/>
            <person name="Martin F.M."/>
            <person name="Corradi N."/>
        </authorList>
    </citation>
    <scope>NUCLEOTIDE SEQUENCE [LARGE SCALE GENOMIC DNA]</scope>
    <source>
        <strain evidence="1 2">A1</strain>
    </source>
</reference>
<dbReference type="SUPFAM" id="SSF48264">
    <property type="entry name" value="Cytochrome P450"/>
    <property type="match status" value="1"/>
</dbReference>
<evidence type="ECO:0000313" key="1">
    <source>
        <dbReference type="EMBL" id="PKC56391.1"/>
    </source>
</evidence>
<dbReference type="Gene3D" id="1.10.630.10">
    <property type="entry name" value="Cytochrome P450"/>
    <property type="match status" value="1"/>
</dbReference>
<reference evidence="1 2" key="2">
    <citation type="submission" date="2017-10" db="EMBL/GenBank/DDBJ databases">
        <title>Genome analyses suggest a sexual origin of heterokaryosis in a supposedly ancient asexual fungus.</title>
        <authorList>
            <person name="Corradi N."/>
            <person name="Sedzielewska K."/>
            <person name="Noel J."/>
            <person name="Charron P."/>
            <person name="Farinelli L."/>
            <person name="Marton T."/>
            <person name="Kruger M."/>
            <person name="Pelin A."/>
            <person name="Brachmann A."/>
            <person name="Corradi N."/>
        </authorList>
    </citation>
    <scope>NUCLEOTIDE SEQUENCE [LARGE SCALE GENOMIC DNA]</scope>
    <source>
        <strain evidence="1 2">A1</strain>
    </source>
</reference>
<dbReference type="InterPro" id="IPR036396">
    <property type="entry name" value="Cyt_P450_sf"/>
</dbReference>
<dbReference type="GO" id="GO:0020037">
    <property type="term" value="F:heme binding"/>
    <property type="evidence" value="ECO:0007669"/>
    <property type="project" value="InterPro"/>
</dbReference>
<dbReference type="EMBL" id="LLXH01002163">
    <property type="protein sequence ID" value="PKC56391.1"/>
    <property type="molecule type" value="Genomic_DNA"/>
</dbReference>
<dbReference type="AlphaFoldDB" id="A0A2I1EYD0"/>
<evidence type="ECO:0000313" key="2">
    <source>
        <dbReference type="Proteomes" id="UP000232688"/>
    </source>
</evidence>
<organism evidence="1 2">
    <name type="scientific">Rhizophagus irregularis</name>
    <dbReference type="NCBI Taxonomy" id="588596"/>
    <lineage>
        <taxon>Eukaryota</taxon>
        <taxon>Fungi</taxon>
        <taxon>Fungi incertae sedis</taxon>
        <taxon>Mucoromycota</taxon>
        <taxon>Glomeromycotina</taxon>
        <taxon>Glomeromycetes</taxon>
        <taxon>Glomerales</taxon>
        <taxon>Glomeraceae</taxon>
        <taxon>Rhizophagus</taxon>
    </lineage>
</organism>
<sequence length="58" mass="6584">MFGGGLRLCPVRKLSMIVLVCLTALMFRKYEINLVDKNSPIKITTAGDELLFEIKLRN</sequence>
<accession>A0A2I1EYD0</accession>
<protein>
    <submittedName>
        <fullName evidence="1">Uncharacterized protein</fullName>
    </submittedName>
</protein>
<proteinExistence type="predicted"/>
<comment type="caution">
    <text evidence="1">The sequence shown here is derived from an EMBL/GenBank/DDBJ whole genome shotgun (WGS) entry which is preliminary data.</text>
</comment>
<dbReference type="GO" id="GO:0004497">
    <property type="term" value="F:monooxygenase activity"/>
    <property type="evidence" value="ECO:0007669"/>
    <property type="project" value="InterPro"/>
</dbReference>
<gene>
    <name evidence="1" type="ORF">RhiirA1_474060</name>
</gene>
<dbReference type="Proteomes" id="UP000232688">
    <property type="component" value="Unassembled WGS sequence"/>
</dbReference>
<dbReference type="VEuPathDB" id="FungiDB:RhiirA1_474060"/>
<dbReference type="GO" id="GO:0016705">
    <property type="term" value="F:oxidoreductase activity, acting on paired donors, with incorporation or reduction of molecular oxygen"/>
    <property type="evidence" value="ECO:0007669"/>
    <property type="project" value="InterPro"/>
</dbReference>
<dbReference type="GO" id="GO:0005506">
    <property type="term" value="F:iron ion binding"/>
    <property type="evidence" value="ECO:0007669"/>
    <property type="project" value="InterPro"/>
</dbReference>
<name>A0A2I1EYD0_9GLOM</name>